<dbReference type="InterPro" id="IPR041577">
    <property type="entry name" value="RT_RNaseH_2"/>
</dbReference>
<dbReference type="Pfam" id="PF24626">
    <property type="entry name" value="SH3_Tf2-1"/>
    <property type="match status" value="1"/>
</dbReference>
<comment type="caution">
    <text evidence="10">The sequence shown here is derived from an EMBL/GenBank/DDBJ whole genome shotgun (WGS) entry which is preliminary data.</text>
</comment>
<dbReference type="PANTHER" id="PTHR37984:SF5">
    <property type="entry name" value="PROTEIN NYNRIN-LIKE"/>
    <property type="match status" value="1"/>
</dbReference>
<dbReference type="SUPFAM" id="SSF53098">
    <property type="entry name" value="Ribonuclease H-like"/>
    <property type="match status" value="1"/>
</dbReference>
<dbReference type="GO" id="GO:0004519">
    <property type="term" value="F:endonuclease activity"/>
    <property type="evidence" value="ECO:0007669"/>
    <property type="project" value="UniProtKB-KW"/>
</dbReference>
<feature type="region of interest" description="Disordered" evidence="7">
    <location>
        <begin position="107"/>
        <end position="149"/>
    </location>
</feature>
<keyword evidence="4" id="KW-0378">Hydrolase</keyword>
<keyword evidence="5" id="KW-0694">RNA-binding</keyword>
<dbReference type="PANTHER" id="PTHR37984">
    <property type="entry name" value="PROTEIN CBG26694"/>
    <property type="match status" value="1"/>
</dbReference>
<dbReference type="Pfam" id="PF17919">
    <property type="entry name" value="RT_RNaseH_2"/>
    <property type="match status" value="1"/>
</dbReference>
<dbReference type="InterPro" id="IPR021109">
    <property type="entry name" value="Peptidase_aspartic_dom_sf"/>
</dbReference>
<evidence type="ECO:0000259" key="9">
    <source>
        <dbReference type="PROSITE" id="PS50994"/>
    </source>
</evidence>
<evidence type="ECO:0000256" key="2">
    <source>
        <dbReference type="ARBA" id="ARBA00022695"/>
    </source>
</evidence>
<dbReference type="InterPro" id="IPR001584">
    <property type="entry name" value="Integrase_cat-core"/>
</dbReference>
<evidence type="ECO:0000256" key="4">
    <source>
        <dbReference type="ARBA" id="ARBA00022759"/>
    </source>
</evidence>
<dbReference type="EMBL" id="WWBZ02000001">
    <property type="protein sequence ID" value="KAF4314236.1"/>
    <property type="molecule type" value="Genomic_DNA"/>
</dbReference>
<evidence type="ECO:0000256" key="5">
    <source>
        <dbReference type="ARBA" id="ARBA00022884"/>
    </source>
</evidence>
<dbReference type="GO" id="GO:0016779">
    <property type="term" value="F:nucleotidyltransferase activity"/>
    <property type="evidence" value="ECO:0007669"/>
    <property type="project" value="UniProtKB-KW"/>
</dbReference>
<feature type="domain" description="Reverse transcriptase" evidence="8">
    <location>
        <begin position="316"/>
        <end position="495"/>
    </location>
</feature>
<keyword evidence="11" id="KW-1185">Reference proteome</keyword>
<keyword evidence="3" id="KW-0540">Nuclease</keyword>
<evidence type="ECO:0000313" key="10">
    <source>
        <dbReference type="EMBL" id="KAF4314236.1"/>
    </source>
</evidence>
<dbReference type="GO" id="GO:0003723">
    <property type="term" value="F:RNA binding"/>
    <property type="evidence" value="ECO:0007669"/>
    <property type="project" value="UniProtKB-KW"/>
</dbReference>
<keyword evidence="1" id="KW-0808">Transferase</keyword>
<feature type="compositionally biased region" description="Low complexity" evidence="7">
    <location>
        <begin position="119"/>
        <end position="134"/>
    </location>
</feature>
<dbReference type="CDD" id="cd01647">
    <property type="entry name" value="RT_LTR"/>
    <property type="match status" value="1"/>
</dbReference>
<sequence>MLDSGAEGNFISHTFATKSNISLTRKNRPYPLRTVDGSASSYDKGWIRVETEPAKLTIGKHVEKIILDVTSIPGHDIILGIPWFKAHEPHIKWKERTVAFPNKECAKHLATARRTPTDKSSQSQSQKSENQSQERQSRQRRNDPVDVKEISYAAVQRMRRRGEGVYTLYLKPSREIEQKIMARMRRGLYPEDNNIPKPVGGDCPQRTNQKHYGRPTRGKPILAGITTSEKIYGELGGIVRPNINKSAPIPELETVPQEFWKYPRIFQERGKGQLPEHKPWDHEIPLIPGAQPAFKPIYSLSEKELEALREYIDKNLERGYIRPSSSPAGYPILFVPKKNGKLRLCVDYRQLNDITIKNRYPLPRIDELQDKFRTAKYFTKFDLREGYYLVRMKEGEEWKTAFRTRLGHFEYTVMPFGLTNAPGTFQSLVNDTLRPYLDVFCTAYLDDIIIYSDTLEEHTEHIHKVLKALEERDLQIAPEKCEWYTQKTEFLGFIITPRHISMDDKKLDAIREWPAPTSVKDVQSFLGFANFYRKFILNYAKGERQQIAFDSLKRMFMEAPVLGIYNPNLPITVETDASDYAIGATLSQPDEQGRLHPIAYYSRKMSPLERNYNVHDKELLAIYDSILVIVDRLSKYAYYLPYLKSANAEELAYIFLRTILGNHGLPNELVSDRDRLFTSRFWQTLTRQLGSKHKLSTTAHPQTDGQTERINQTLEQYLRCYLNYTQDNWVELLPLAQFAYNSSKASATQESPFYANYGFEPTAYKEPIPSESLAQKGILKADQLKALHEQLHLDVEYVSIIMGRYYNRRHQEAPKLKRGDKVYLLSKNFKRKQGDRPSKKLDFKKVGPFKIEKQIGKVNFRLKLPETMRIHPVFHISLLEPAPRNATPIRQTEEIIPENPDADENRD</sequence>
<dbReference type="GO" id="GO:0005634">
    <property type="term" value="C:nucleus"/>
    <property type="evidence" value="ECO:0007669"/>
    <property type="project" value="UniProtKB-ARBA"/>
</dbReference>
<feature type="compositionally biased region" description="Basic residues" evidence="7">
    <location>
        <begin position="208"/>
        <end position="217"/>
    </location>
</feature>
<dbReference type="SUPFAM" id="SSF56672">
    <property type="entry name" value="DNA/RNA polymerases"/>
    <property type="match status" value="1"/>
</dbReference>
<evidence type="ECO:0000256" key="3">
    <source>
        <dbReference type="ARBA" id="ARBA00022722"/>
    </source>
</evidence>
<dbReference type="InterPro" id="IPR012337">
    <property type="entry name" value="RNaseH-like_sf"/>
</dbReference>
<dbReference type="InterPro" id="IPR050951">
    <property type="entry name" value="Retrovirus_Pol_polyprotein"/>
</dbReference>
<dbReference type="Pfam" id="PF00078">
    <property type="entry name" value="RVT_1"/>
    <property type="match status" value="1"/>
</dbReference>
<dbReference type="OrthoDB" id="5599418at2759"/>
<evidence type="ECO:0000259" key="8">
    <source>
        <dbReference type="PROSITE" id="PS50878"/>
    </source>
</evidence>
<gene>
    <name evidence="10" type="ORF">GTA08_BOTSDO00991</name>
</gene>
<dbReference type="GO" id="GO:0015074">
    <property type="term" value="P:DNA integration"/>
    <property type="evidence" value="ECO:0007669"/>
    <property type="project" value="InterPro"/>
</dbReference>
<dbReference type="Gene3D" id="2.40.70.10">
    <property type="entry name" value="Acid Proteases"/>
    <property type="match status" value="1"/>
</dbReference>
<protein>
    <recommendedName>
        <fullName evidence="12">Reverse transcriptase</fullName>
    </recommendedName>
</protein>
<evidence type="ECO:0000256" key="6">
    <source>
        <dbReference type="ARBA" id="ARBA00023268"/>
    </source>
</evidence>
<dbReference type="InterPro" id="IPR056924">
    <property type="entry name" value="SH3_Tf2-1"/>
</dbReference>
<dbReference type="Proteomes" id="UP000572817">
    <property type="component" value="Unassembled WGS sequence"/>
</dbReference>
<feature type="region of interest" description="Disordered" evidence="7">
    <location>
        <begin position="887"/>
        <end position="907"/>
    </location>
</feature>
<reference evidence="10" key="1">
    <citation type="submission" date="2020-04" db="EMBL/GenBank/DDBJ databases">
        <title>Genome Assembly and Annotation of Botryosphaeria dothidea sdau 11-99, a Latent Pathogen of Apple Fruit Ring Rot in China.</title>
        <authorList>
            <person name="Yu C."/>
            <person name="Diao Y."/>
            <person name="Lu Q."/>
            <person name="Zhao J."/>
            <person name="Cui S."/>
            <person name="Peng C."/>
            <person name="He B."/>
            <person name="Liu H."/>
        </authorList>
    </citation>
    <scope>NUCLEOTIDE SEQUENCE [LARGE SCALE GENOMIC DNA]</scope>
    <source>
        <strain evidence="10">Sdau11-99</strain>
    </source>
</reference>
<dbReference type="Gene3D" id="3.30.420.10">
    <property type="entry name" value="Ribonuclease H-like superfamily/Ribonuclease H"/>
    <property type="match status" value="1"/>
</dbReference>
<feature type="compositionally biased region" description="Basic and acidic residues" evidence="7">
    <location>
        <begin position="135"/>
        <end position="149"/>
    </location>
</feature>
<evidence type="ECO:0000256" key="7">
    <source>
        <dbReference type="SAM" id="MobiDB-lite"/>
    </source>
</evidence>
<name>A0A8H4J7S2_9PEZI</name>
<dbReference type="InterPro" id="IPR043128">
    <property type="entry name" value="Rev_trsase/Diguanyl_cyclase"/>
</dbReference>
<evidence type="ECO:0000256" key="1">
    <source>
        <dbReference type="ARBA" id="ARBA00022679"/>
    </source>
</evidence>
<dbReference type="InterPro" id="IPR036397">
    <property type="entry name" value="RNaseH_sf"/>
</dbReference>
<dbReference type="CDD" id="cd00303">
    <property type="entry name" value="retropepsin_like"/>
    <property type="match status" value="1"/>
</dbReference>
<dbReference type="Gene3D" id="3.10.10.10">
    <property type="entry name" value="HIV Type 1 Reverse Transcriptase, subunit A, domain 1"/>
    <property type="match status" value="1"/>
</dbReference>
<evidence type="ECO:0000313" key="11">
    <source>
        <dbReference type="Proteomes" id="UP000572817"/>
    </source>
</evidence>
<feature type="domain" description="Integrase catalytic" evidence="9">
    <location>
        <begin position="603"/>
        <end position="760"/>
    </location>
</feature>
<evidence type="ECO:0008006" key="12">
    <source>
        <dbReference type="Google" id="ProtNLM"/>
    </source>
</evidence>
<dbReference type="AlphaFoldDB" id="A0A8H4J7S2"/>
<keyword evidence="6" id="KW-0511">Multifunctional enzyme</keyword>
<dbReference type="Gene3D" id="3.30.70.270">
    <property type="match status" value="2"/>
</dbReference>
<keyword evidence="2" id="KW-0548">Nucleotidyltransferase</keyword>
<accession>A0A8H4J7S2</accession>
<dbReference type="Pfam" id="PF08284">
    <property type="entry name" value="RVP_2"/>
    <property type="match status" value="1"/>
</dbReference>
<keyword evidence="4" id="KW-0255">Endonuclease</keyword>
<proteinExistence type="predicted"/>
<dbReference type="PROSITE" id="PS50994">
    <property type="entry name" value="INTEGRASE"/>
    <property type="match status" value="1"/>
</dbReference>
<dbReference type="InterPro" id="IPR043502">
    <property type="entry name" value="DNA/RNA_pol_sf"/>
</dbReference>
<feature type="region of interest" description="Disordered" evidence="7">
    <location>
        <begin position="189"/>
        <end position="220"/>
    </location>
</feature>
<organism evidence="10 11">
    <name type="scientific">Botryosphaeria dothidea</name>
    <dbReference type="NCBI Taxonomy" id="55169"/>
    <lineage>
        <taxon>Eukaryota</taxon>
        <taxon>Fungi</taxon>
        <taxon>Dikarya</taxon>
        <taxon>Ascomycota</taxon>
        <taxon>Pezizomycotina</taxon>
        <taxon>Dothideomycetes</taxon>
        <taxon>Dothideomycetes incertae sedis</taxon>
        <taxon>Botryosphaeriales</taxon>
        <taxon>Botryosphaeriaceae</taxon>
        <taxon>Botryosphaeria</taxon>
    </lineage>
</organism>
<dbReference type="InterPro" id="IPR000477">
    <property type="entry name" value="RT_dom"/>
</dbReference>
<dbReference type="PROSITE" id="PS50878">
    <property type="entry name" value="RT_POL"/>
    <property type="match status" value="1"/>
</dbReference>